<dbReference type="Proteomes" id="UP001642540">
    <property type="component" value="Unassembled WGS sequence"/>
</dbReference>
<evidence type="ECO:0000259" key="8">
    <source>
        <dbReference type="PROSITE" id="PS51044"/>
    </source>
</evidence>
<organism evidence="9 10">
    <name type="scientific">Orchesella dallaii</name>
    <dbReference type="NCBI Taxonomy" id="48710"/>
    <lineage>
        <taxon>Eukaryota</taxon>
        <taxon>Metazoa</taxon>
        <taxon>Ecdysozoa</taxon>
        <taxon>Arthropoda</taxon>
        <taxon>Hexapoda</taxon>
        <taxon>Collembola</taxon>
        <taxon>Entomobryomorpha</taxon>
        <taxon>Entomobryoidea</taxon>
        <taxon>Orchesellidae</taxon>
        <taxon>Orchesellinae</taxon>
        <taxon>Orchesella</taxon>
    </lineage>
</organism>
<evidence type="ECO:0000256" key="3">
    <source>
        <dbReference type="ARBA" id="ARBA00022771"/>
    </source>
</evidence>
<accession>A0ABP1RFU5</accession>
<keyword evidence="10" id="KW-1185">Reference proteome</keyword>
<gene>
    <name evidence="9" type="ORF">ODALV1_LOCUS20638</name>
</gene>
<reference evidence="9 10" key="1">
    <citation type="submission" date="2024-08" db="EMBL/GenBank/DDBJ databases">
        <authorList>
            <person name="Cucini C."/>
            <person name="Frati F."/>
        </authorList>
    </citation>
    <scope>NUCLEOTIDE SEQUENCE [LARGE SCALE GENOMIC DNA]</scope>
</reference>
<evidence type="ECO:0000313" key="10">
    <source>
        <dbReference type="Proteomes" id="UP001642540"/>
    </source>
</evidence>
<dbReference type="Pfam" id="PF16482">
    <property type="entry name" value="Staufen_C"/>
    <property type="match status" value="1"/>
</dbReference>
<keyword evidence="1" id="KW-0479">Metal-binding</keyword>
<dbReference type="EMBL" id="CAXLJM020000068">
    <property type="protein sequence ID" value="CAL8124508.1"/>
    <property type="molecule type" value="Genomic_DNA"/>
</dbReference>
<name>A0ABP1RFU5_9HEXA</name>
<dbReference type="Gene3D" id="3.30.40.10">
    <property type="entry name" value="Zinc/RING finger domain, C3HC4 (zinc finger)"/>
    <property type="match status" value="1"/>
</dbReference>
<dbReference type="PROSITE" id="PS51044">
    <property type="entry name" value="ZF_SP_RING"/>
    <property type="match status" value="1"/>
</dbReference>
<keyword evidence="3 6" id="KW-0863">Zinc-finger</keyword>
<dbReference type="InterPro" id="IPR013083">
    <property type="entry name" value="Znf_RING/FYVE/PHD"/>
</dbReference>
<dbReference type="Pfam" id="PF02891">
    <property type="entry name" value="zf-MIZ"/>
    <property type="match status" value="1"/>
</dbReference>
<dbReference type="Gene3D" id="3.30.160.20">
    <property type="match status" value="1"/>
</dbReference>
<proteinExistence type="predicted"/>
<sequence length="318" mass="35411">MMAYPCRATTCTHLQCFDAKQFLLLNEKKPTFICPVCDELLNIEDLRIDRYFDLVIKGAPKDGVNNEIEILADGRWRQVANRTMKHTVPSWGSVISEKCNKTEQIQENYIDLGSDDSDNCVMDDEIKLGANEKAFPIFPSSLEELELVQIKTIKVEPSVFSSDEEKNTTKEKTTESTNICDAKSLITNSSGGTSSGKPEFSSESLKTATVVSNPTKPQCQVPEVPPPPQPQPTPICTFKRNGVKELEYLSHLLKVPFSFSNFEMEKDYLSFVTTSTNPPHMAHSYGETVEDARDTAALKLLEEFTFSGLDPAATSKSC</sequence>
<evidence type="ECO:0000256" key="1">
    <source>
        <dbReference type="ARBA" id="ARBA00022723"/>
    </source>
</evidence>
<evidence type="ECO:0000256" key="2">
    <source>
        <dbReference type="ARBA" id="ARBA00022737"/>
    </source>
</evidence>
<keyword evidence="2" id="KW-0677">Repeat</keyword>
<protein>
    <recommendedName>
        <fullName evidence="8">SP-RING-type domain-containing protein</fullName>
    </recommendedName>
</protein>
<comment type="caution">
    <text evidence="9">The sequence shown here is derived from an EMBL/GenBank/DDBJ whole genome shotgun (WGS) entry which is preliminary data.</text>
</comment>
<evidence type="ECO:0000313" key="9">
    <source>
        <dbReference type="EMBL" id="CAL8124508.1"/>
    </source>
</evidence>
<evidence type="ECO:0000256" key="4">
    <source>
        <dbReference type="ARBA" id="ARBA00022833"/>
    </source>
</evidence>
<dbReference type="PANTHER" id="PTHR10782">
    <property type="entry name" value="ZINC FINGER MIZ DOMAIN-CONTAINING PROTEIN"/>
    <property type="match status" value="1"/>
</dbReference>
<feature type="compositionally biased region" description="Polar residues" evidence="7">
    <location>
        <begin position="185"/>
        <end position="216"/>
    </location>
</feature>
<keyword evidence="5" id="KW-0694">RNA-binding</keyword>
<evidence type="ECO:0000256" key="6">
    <source>
        <dbReference type="PROSITE-ProRule" id="PRU00452"/>
    </source>
</evidence>
<dbReference type="InterPro" id="IPR032478">
    <property type="entry name" value="Staufen_C"/>
</dbReference>
<evidence type="ECO:0000256" key="7">
    <source>
        <dbReference type="SAM" id="MobiDB-lite"/>
    </source>
</evidence>
<evidence type="ECO:0000256" key="5">
    <source>
        <dbReference type="ARBA" id="ARBA00022884"/>
    </source>
</evidence>
<dbReference type="InterPro" id="IPR004181">
    <property type="entry name" value="Znf_MIZ"/>
</dbReference>
<dbReference type="PANTHER" id="PTHR10782:SF4">
    <property type="entry name" value="TONALLI, ISOFORM E"/>
    <property type="match status" value="1"/>
</dbReference>
<feature type="domain" description="SP-RING-type" evidence="8">
    <location>
        <begin position="1"/>
        <end position="61"/>
    </location>
</feature>
<feature type="compositionally biased region" description="Pro residues" evidence="7">
    <location>
        <begin position="223"/>
        <end position="233"/>
    </location>
</feature>
<feature type="region of interest" description="Disordered" evidence="7">
    <location>
        <begin position="181"/>
        <end position="234"/>
    </location>
</feature>
<keyword evidence="4" id="KW-0862">Zinc</keyword>